<dbReference type="EMBL" id="JAAGXA010000004">
    <property type="protein sequence ID" value="NEN78099.1"/>
    <property type="molecule type" value="Genomic_DNA"/>
</dbReference>
<keyword evidence="4" id="KW-1185">Reference proteome</keyword>
<feature type="transmembrane region" description="Helical" evidence="2">
    <location>
        <begin position="91"/>
        <end position="110"/>
    </location>
</feature>
<keyword evidence="2" id="KW-1133">Transmembrane helix</keyword>
<evidence type="ECO:0000313" key="4">
    <source>
        <dbReference type="Proteomes" id="UP000468687"/>
    </source>
</evidence>
<evidence type="ECO:0000313" key="3">
    <source>
        <dbReference type="EMBL" id="NEN78099.1"/>
    </source>
</evidence>
<comment type="caution">
    <text evidence="3">The sequence shown here is derived from an EMBL/GenBank/DDBJ whole genome shotgun (WGS) entry which is preliminary data.</text>
</comment>
<keyword evidence="2" id="KW-0812">Transmembrane</keyword>
<name>A0A6P0HHA0_9ACTN</name>
<accession>A0A6P0HHA0</accession>
<feature type="compositionally biased region" description="Polar residues" evidence="1">
    <location>
        <begin position="148"/>
        <end position="159"/>
    </location>
</feature>
<dbReference type="RefSeq" id="WP_163771504.1">
    <property type="nucleotide sequence ID" value="NZ_JAAGXA010000004.1"/>
</dbReference>
<reference evidence="3 4" key="1">
    <citation type="journal article" date="2014" name="Int. J. Syst. Evol. Microbiol.">
        <title>Nocardioides zeae sp. nov., isolated from the stem of Zea mays.</title>
        <authorList>
            <person name="Glaeser S.P."/>
            <person name="McInroy J.A."/>
            <person name="Busse H.J."/>
            <person name="Kampfer P."/>
        </authorList>
    </citation>
    <scope>NUCLEOTIDE SEQUENCE [LARGE SCALE GENOMIC DNA]</scope>
    <source>
        <strain evidence="3 4">JCM 30728</strain>
    </source>
</reference>
<proteinExistence type="predicted"/>
<sequence length="265" mass="26271">MPPETPDESGPDPVLDPATAAAVRRLLAEARHDEPAPPAVAARLDATLAGLRAERLAAHPSAPATEHGLPPRPGADAPIDLAARRRRRRGGVLLAAAAAVVVVGVGGVLVPRLGGSGDATSSDSGGQSESGPNVGQAPPPDGNAEEQPPSSAPVQPNQTPDDRVVDAAADLATYEGLLLDADGRGLSSSSFDADLAAVLAAVAADPRPATSTGCGAEPADGTVGVLTELDGATVVVEVTPSAGSADVRVLDCEGEPLLEAQYGAD</sequence>
<gene>
    <name evidence="3" type="ORF">G3T38_07405</name>
</gene>
<feature type="region of interest" description="Disordered" evidence="1">
    <location>
        <begin position="54"/>
        <end position="82"/>
    </location>
</feature>
<feature type="compositionally biased region" description="Low complexity" evidence="1">
    <location>
        <begin position="116"/>
        <end position="127"/>
    </location>
</feature>
<dbReference type="Proteomes" id="UP000468687">
    <property type="component" value="Unassembled WGS sequence"/>
</dbReference>
<dbReference type="AlphaFoldDB" id="A0A6P0HHA0"/>
<organism evidence="3 4">
    <name type="scientific">Nocardioides zeae</name>
    <dbReference type="NCBI Taxonomy" id="1457234"/>
    <lineage>
        <taxon>Bacteria</taxon>
        <taxon>Bacillati</taxon>
        <taxon>Actinomycetota</taxon>
        <taxon>Actinomycetes</taxon>
        <taxon>Propionibacteriales</taxon>
        <taxon>Nocardioidaceae</taxon>
        <taxon>Nocardioides</taxon>
    </lineage>
</organism>
<evidence type="ECO:0000256" key="2">
    <source>
        <dbReference type="SAM" id="Phobius"/>
    </source>
</evidence>
<protein>
    <submittedName>
        <fullName evidence="3">Uncharacterized protein</fullName>
    </submittedName>
</protein>
<feature type="region of interest" description="Disordered" evidence="1">
    <location>
        <begin position="116"/>
        <end position="167"/>
    </location>
</feature>
<keyword evidence="2" id="KW-0472">Membrane</keyword>
<evidence type="ECO:0000256" key="1">
    <source>
        <dbReference type="SAM" id="MobiDB-lite"/>
    </source>
</evidence>